<dbReference type="InterPro" id="IPR007258">
    <property type="entry name" value="Vps52"/>
</dbReference>
<dbReference type="GO" id="GO:0006896">
    <property type="term" value="P:Golgi to vacuole transport"/>
    <property type="evidence" value="ECO:0007669"/>
    <property type="project" value="TreeGrafter"/>
</dbReference>
<dbReference type="Pfam" id="PF04129">
    <property type="entry name" value="Vps52_CC"/>
    <property type="match status" value="1"/>
</dbReference>
<evidence type="ECO:0000256" key="4">
    <source>
        <dbReference type="ARBA" id="ARBA00022927"/>
    </source>
</evidence>
<feature type="region of interest" description="Disordered" evidence="6">
    <location>
        <begin position="296"/>
        <end position="335"/>
    </location>
</feature>
<evidence type="ECO:0000256" key="1">
    <source>
        <dbReference type="ARBA" id="ARBA00004601"/>
    </source>
</evidence>
<dbReference type="GO" id="GO:0005829">
    <property type="term" value="C:cytosol"/>
    <property type="evidence" value="ECO:0007669"/>
    <property type="project" value="GOC"/>
</dbReference>
<dbReference type="PANTHER" id="PTHR14190">
    <property type="entry name" value="SUPPRESSOR OF ACTIN MUTATIONS 2/VACUOLAR PROTEIN SORTING 52"/>
    <property type="match status" value="1"/>
</dbReference>
<evidence type="ECO:0000259" key="7">
    <source>
        <dbReference type="Pfam" id="PF04129"/>
    </source>
</evidence>
<evidence type="ECO:0000256" key="2">
    <source>
        <dbReference type="ARBA" id="ARBA00008180"/>
    </source>
</evidence>
<dbReference type="Pfam" id="PF20655">
    <property type="entry name" value="Vps52_C"/>
    <property type="match status" value="2"/>
</dbReference>
<dbReference type="Proteomes" id="UP000076798">
    <property type="component" value="Unassembled WGS sequence"/>
</dbReference>
<dbReference type="GO" id="GO:0042147">
    <property type="term" value="P:retrograde transport, endosome to Golgi"/>
    <property type="evidence" value="ECO:0007669"/>
    <property type="project" value="TreeGrafter"/>
</dbReference>
<evidence type="ECO:0000313" key="9">
    <source>
        <dbReference type="EMBL" id="KZT42895.1"/>
    </source>
</evidence>
<feature type="domain" description="Vps52 coiled-coil" evidence="7">
    <location>
        <begin position="16"/>
        <end position="177"/>
    </location>
</feature>
<dbReference type="GO" id="GO:0019905">
    <property type="term" value="F:syntaxin binding"/>
    <property type="evidence" value="ECO:0007669"/>
    <property type="project" value="TreeGrafter"/>
</dbReference>
<keyword evidence="4" id="KW-0653">Protein transport</keyword>
<sequence>MSDSAFYQEHTLELIGLHDQVQTSVNLLDSLEGFLSKFQKDLSAVSGQISDLQNRSKDIDARLKSRRKIEKPLSNLLTEICIPPALATLILDTEVGEPWITGIQDFEGHLLALEPRTKLKSVKDLSSLGEGLRIVAATKLRLFFLNLLTPIKTSMSTNLPVLQNSILLKYRPLYVFLLRHVPDVAAEIQRAYTGATRTYYETGFRRYLRTLTAVKSRSSERSESIAAPPKMEEPDVDWDRLANATLEGSAATLAYMTEDKAFKEPTEALFRSMMMTLLDNSTVEYAFVVKFFTKDPSPPPPRSPLVSPTTPRSFMRRDSGAGQESTFDADEATPRAKQMQVLHEEGVSKEDKAAAEGIWKHIFDPVLQYCDNFLKTILDSSPVVTPLLTMIRLNDAIISECSVRDCPPLESFAFGLRLVMWPVLQKDITGQVDSLKKLIDSTTAGYLTKVTIKDNHVQAIARRYAVLFASWTALTVDEEAMIFSNLGRLRQELSRLITMQANKIKDPAQNASYLVALYEIILHFFSSQSNGRISTHPKAQSEISFWREKEDQARRRIQSIRK</sequence>
<proteinExistence type="inferred from homology"/>
<organism evidence="9 10">
    <name type="scientific">Sistotremastrum suecicum HHB10207 ss-3</name>
    <dbReference type="NCBI Taxonomy" id="1314776"/>
    <lineage>
        <taxon>Eukaryota</taxon>
        <taxon>Fungi</taxon>
        <taxon>Dikarya</taxon>
        <taxon>Basidiomycota</taxon>
        <taxon>Agaricomycotina</taxon>
        <taxon>Agaricomycetes</taxon>
        <taxon>Sistotremastrales</taxon>
        <taxon>Sistotremastraceae</taxon>
        <taxon>Sistotremastrum</taxon>
    </lineage>
</organism>
<comment type="similarity">
    <text evidence="2">Belongs to the VPS52 family.</text>
</comment>
<dbReference type="InterPro" id="IPR048361">
    <property type="entry name" value="Vps52_C"/>
</dbReference>
<accession>A0A166HN54</accession>
<dbReference type="AlphaFoldDB" id="A0A166HN54"/>
<dbReference type="STRING" id="1314776.A0A166HN54"/>
<dbReference type="PANTHER" id="PTHR14190:SF7">
    <property type="entry name" value="VACUOLAR PROTEIN SORTING-ASSOCIATED PROTEIN 52 HOMOLOG"/>
    <property type="match status" value="1"/>
</dbReference>
<dbReference type="GO" id="GO:0000938">
    <property type="term" value="C:GARP complex"/>
    <property type="evidence" value="ECO:0007669"/>
    <property type="project" value="TreeGrafter"/>
</dbReference>
<dbReference type="GO" id="GO:0015031">
    <property type="term" value="P:protein transport"/>
    <property type="evidence" value="ECO:0007669"/>
    <property type="project" value="UniProtKB-KW"/>
</dbReference>
<protein>
    <submittedName>
        <fullName evidence="9">Vps52-domain-containing protein</fullName>
    </submittedName>
</protein>
<evidence type="ECO:0000313" key="10">
    <source>
        <dbReference type="Proteomes" id="UP000076798"/>
    </source>
</evidence>
<dbReference type="GO" id="GO:0032456">
    <property type="term" value="P:endocytic recycling"/>
    <property type="evidence" value="ECO:0007669"/>
    <property type="project" value="TreeGrafter"/>
</dbReference>
<gene>
    <name evidence="9" type="ORF">SISSUDRAFT_1116630</name>
</gene>
<keyword evidence="5" id="KW-0333">Golgi apparatus</keyword>
<name>A0A166HN54_9AGAM</name>
<keyword evidence="3" id="KW-0813">Transport</keyword>
<dbReference type="InterPro" id="IPR048319">
    <property type="entry name" value="Vps52_CC"/>
</dbReference>
<feature type="domain" description="Vps52 C-terminal" evidence="8">
    <location>
        <begin position="352"/>
        <end position="529"/>
    </location>
</feature>
<dbReference type="EMBL" id="KV428010">
    <property type="protein sequence ID" value="KZT42895.1"/>
    <property type="molecule type" value="Genomic_DNA"/>
</dbReference>
<evidence type="ECO:0000256" key="6">
    <source>
        <dbReference type="SAM" id="MobiDB-lite"/>
    </source>
</evidence>
<evidence type="ECO:0000256" key="3">
    <source>
        <dbReference type="ARBA" id="ARBA00022448"/>
    </source>
</evidence>
<feature type="domain" description="Vps52 C-terminal" evidence="8">
    <location>
        <begin position="249"/>
        <end position="293"/>
    </location>
</feature>
<evidence type="ECO:0000259" key="8">
    <source>
        <dbReference type="Pfam" id="PF20655"/>
    </source>
</evidence>
<reference evidence="9 10" key="1">
    <citation type="journal article" date="2016" name="Mol. Biol. Evol.">
        <title>Comparative Genomics of Early-Diverging Mushroom-Forming Fungi Provides Insights into the Origins of Lignocellulose Decay Capabilities.</title>
        <authorList>
            <person name="Nagy L.G."/>
            <person name="Riley R."/>
            <person name="Tritt A."/>
            <person name="Adam C."/>
            <person name="Daum C."/>
            <person name="Floudas D."/>
            <person name="Sun H."/>
            <person name="Yadav J.S."/>
            <person name="Pangilinan J."/>
            <person name="Larsson K.H."/>
            <person name="Matsuura K."/>
            <person name="Barry K."/>
            <person name="Labutti K."/>
            <person name="Kuo R."/>
            <person name="Ohm R.A."/>
            <person name="Bhattacharya S.S."/>
            <person name="Shirouzu T."/>
            <person name="Yoshinaga Y."/>
            <person name="Martin F.M."/>
            <person name="Grigoriev I.V."/>
            <person name="Hibbett D.S."/>
        </authorList>
    </citation>
    <scope>NUCLEOTIDE SEQUENCE [LARGE SCALE GENOMIC DNA]</scope>
    <source>
        <strain evidence="9 10">HHB10207 ss-3</strain>
    </source>
</reference>
<keyword evidence="10" id="KW-1185">Reference proteome</keyword>
<evidence type="ECO:0000256" key="5">
    <source>
        <dbReference type="ARBA" id="ARBA00023034"/>
    </source>
</evidence>
<feature type="compositionally biased region" description="Low complexity" evidence="6">
    <location>
        <begin position="304"/>
        <end position="313"/>
    </location>
</feature>
<dbReference type="OrthoDB" id="19482at2759"/>
<comment type="subcellular location">
    <subcellularLocation>
        <location evidence="1">Golgi apparatus</location>
        <location evidence="1">trans-Golgi network</location>
    </subcellularLocation>
</comment>